<dbReference type="RefSeq" id="WP_092999218.1">
    <property type="nucleotide sequence ID" value="NZ_FMWD01000017.1"/>
</dbReference>
<feature type="chain" id="PRO_5011648841" description="Cytochrome C" evidence="1">
    <location>
        <begin position="20"/>
        <end position="147"/>
    </location>
</feature>
<reference evidence="2 3" key="1">
    <citation type="submission" date="2016-10" db="EMBL/GenBank/DDBJ databases">
        <authorList>
            <person name="de Groot N.N."/>
        </authorList>
    </citation>
    <scope>NUCLEOTIDE SEQUENCE [LARGE SCALE GENOMIC DNA]</scope>
    <source>
        <strain evidence="2 3">HLD2</strain>
    </source>
</reference>
<dbReference type="GO" id="GO:0022900">
    <property type="term" value="P:electron transport chain"/>
    <property type="evidence" value="ECO:0007669"/>
    <property type="project" value="InterPro"/>
</dbReference>
<gene>
    <name evidence="2" type="ORF">SAMN03097708_03220</name>
</gene>
<accession>A0A1G5R1K7</accession>
<dbReference type="EMBL" id="FMWD01000017">
    <property type="protein sequence ID" value="SCZ67877.1"/>
    <property type="molecule type" value="Genomic_DNA"/>
</dbReference>
<dbReference type="GO" id="GO:0005506">
    <property type="term" value="F:iron ion binding"/>
    <property type="evidence" value="ECO:0007669"/>
    <property type="project" value="InterPro"/>
</dbReference>
<feature type="signal peptide" evidence="1">
    <location>
        <begin position="1"/>
        <end position="19"/>
    </location>
</feature>
<dbReference type="InterPro" id="IPR010980">
    <property type="entry name" value="Cyt_c/b562"/>
</dbReference>
<dbReference type="OrthoDB" id="5796460at2"/>
<dbReference type="AlphaFoldDB" id="A0A1G5R1K7"/>
<evidence type="ECO:0000313" key="2">
    <source>
        <dbReference type="EMBL" id="SCZ67877.1"/>
    </source>
</evidence>
<keyword evidence="1" id="KW-0732">Signal</keyword>
<evidence type="ECO:0000313" key="3">
    <source>
        <dbReference type="Proteomes" id="UP000199648"/>
    </source>
</evidence>
<name>A0A1G5R1K7_9GAMM</name>
<dbReference type="GO" id="GO:0020037">
    <property type="term" value="F:heme binding"/>
    <property type="evidence" value="ECO:0007669"/>
    <property type="project" value="InterPro"/>
</dbReference>
<evidence type="ECO:0008006" key="4">
    <source>
        <dbReference type="Google" id="ProtNLM"/>
    </source>
</evidence>
<dbReference type="SUPFAM" id="SSF47175">
    <property type="entry name" value="Cytochromes"/>
    <property type="match status" value="1"/>
</dbReference>
<keyword evidence="3" id="KW-1185">Reference proteome</keyword>
<sequence length="147" mass="16167">MKKVVVTSLAVLLTTLSHAQGKDAEALVAGKQKADMTYLQLMEIMGEASSMMHKGVLRQNKQMVKEGADIILTHPAPNHKPWTIMAEEDQAGFKKSLLAYDQLLDTKAGKVVEDADQGAWTKASNSLNDLNATCLSCHAMWQEKVKR</sequence>
<dbReference type="Proteomes" id="UP000199648">
    <property type="component" value="Unassembled WGS sequence"/>
</dbReference>
<organism evidence="2 3">
    <name type="scientific">Thiohalomonas denitrificans</name>
    <dbReference type="NCBI Taxonomy" id="415747"/>
    <lineage>
        <taxon>Bacteria</taxon>
        <taxon>Pseudomonadati</taxon>
        <taxon>Pseudomonadota</taxon>
        <taxon>Gammaproteobacteria</taxon>
        <taxon>Thiohalomonadales</taxon>
        <taxon>Thiohalomonadaceae</taxon>
        <taxon>Thiohalomonas</taxon>
    </lineage>
</organism>
<dbReference type="GO" id="GO:0009055">
    <property type="term" value="F:electron transfer activity"/>
    <property type="evidence" value="ECO:0007669"/>
    <property type="project" value="InterPro"/>
</dbReference>
<evidence type="ECO:0000256" key="1">
    <source>
        <dbReference type="SAM" id="SignalP"/>
    </source>
</evidence>
<dbReference type="STRING" id="415747.SAMN03097708_03220"/>
<protein>
    <recommendedName>
        <fullName evidence="4">Cytochrome C</fullName>
    </recommendedName>
</protein>
<proteinExistence type="predicted"/>